<dbReference type="AlphaFoldDB" id="A0A0B6YI42"/>
<protein>
    <submittedName>
        <fullName evidence="1">Uncharacterized protein</fullName>
    </submittedName>
</protein>
<organism evidence="1">
    <name type="scientific">Arion vulgaris</name>
    <dbReference type="NCBI Taxonomy" id="1028688"/>
    <lineage>
        <taxon>Eukaryota</taxon>
        <taxon>Metazoa</taxon>
        <taxon>Spiralia</taxon>
        <taxon>Lophotrochozoa</taxon>
        <taxon>Mollusca</taxon>
        <taxon>Gastropoda</taxon>
        <taxon>Heterobranchia</taxon>
        <taxon>Euthyneura</taxon>
        <taxon>Panpulmonata</taxon>
        <taxon>Eupulmonata</taxon>
        <taxon>Stylommatophora</taxon>
        <taxon>Helicina</taxon>
        <taxon>Arionoidea</taxon>
        <taxon>Arionidae</taxon>
        <taxon>Arion</taxon>
    </lineage>
</organism>
<feature type="non-terminal residue" evidence="1">
    <location>
        <position position="1"/>
    </location>
</feature>
<dbReference type="InterPro" id="IPR002591">
    <property type="entry name" value="Phosphodiest/P_Trfase"/>
</dbReference>
<sequence>VTNQLQAVHGRSGVIMWVGGGAPIKWVTPTRYVQYNKNVKNETKVDMLIEWFTNEHPINLGMIYFDEPDGFGHTYGPDSPQVTGMIGGLDAVVGYLLKRLQE</sequence>
<accession>A0A0B6YI42</accession>
<dbReference type="InterPro" id="IPR017850">
    <property type="entry name" value="Alkaline_phosphatase_core_sf"/>
</dbReference>
<dbReference type="GO" id="GO:0016787">
    <property type="term" value="F:hydrolase activity"/>
    <property type="evidence" value="ECO:0007669"/>
    <property type="project" value="UniProtKB-ARBA"/>
</dbReference>
<evidence type="ECO:0000313" key="1">
    <source>
        <dbReference type="EMBL" id="CEK55893.1"/>
    </source>
</evidence>
<name>A0A0B6YI42_9EUPU</name>
<proteinExistence type="predicted"/>
<dbReference type="PANTHER" id="PTHR10151:SF120">
    <property type="entry name" value="BIS(5'-ADENOSYL)-TRIPHOSPHATASE"/>
    <property type="match status" value="1"/>
</dbReference>
<dbReference type="Gene3D" id="3.40.720.10">
    <property type="entry name" value="Alkaline Phosphatase, subunit A"/>
    <property type="match status" value="1"/>
</dbReference>
<dbReference type="Pfam" id="PF01663">
    <property type="entry name" value="Phosphodiest"/>
    <property type="match status" value="1"/>
</dbReference>
<dbReference type="SUPFAM" id="SSF53649">
    <property type="entry name" value="Alkaline phosphatase-like"/>
    <property type="match status" value="1"/>
</dbReference>
<reference evidence="1" key="1">
    <citation type="submission" date="2014-12" db="EMBL/GenBank/DDBJ databases">
        <title>Insight into the proteome of Arion vulgaris.</title>
        <authorList>
            <person name="Aradska J."/>
            <person name="Bulat T."/>
            <person name="Smidak R."/>
            <person name="Sarate P."/>
            <person name="Gangsoo J."/>
            <person name="Sialana F."/>
            <person name="Bilban M."/>
            <person name="Lubec G."/>
        </authorList>
    </citation>
    <scope>NUCLEOTIDE SEQUENCE</scope>
    <source>
        <tissue evidence="1">Skin</tissue>
    </source>
</reference>
<dbReference type="PANTHER" id="PTHR10151">
    <property type="entry name" value="ECTONUCLEOTIDE PYROPHOSPHATASE/PHOSPHODIESTERASE"/>
    <property type="match status" value="1"/>
</dbReference>
<gene>
    <name evidence="1" type="primary">ORF26297</name>
</gene>
<dbReference type="EMBL" id="HACG01009028">
    <property type="protein sequence ID" value="CEK55893.1"/>
    <property type="molecule type" value="Transcribed_RNA"/>
</dbReference>
<feature type="non-terminal residue" evidence="1">
    <location>
        <position position="102"/>
    </location>
</feature>